<name>A0A1H2M421_9ACTN</name>
<keyword evidence="4" id="KW-0804">Transcription</keyword>
<evidence type="ECO:0000256" key="1">
    <source>
        <dbReference type="ARBA" id="ARBA00009437"/>
    </source>
</evidence>
<dbReference type="Pfam" id="PF00126">
    <property type="entry name" value="HTH_1"/>
    <property type="match status" value="1"/>
</dbReference>
<dbReference type="InterPro" id="IPR000847">
    <property type="entry name" value="LysR_HTH_N"/>
</dbReference>
<accession>A0A1H2M421</accession>
<dbReference type="GO" id="GO:0003700">
    <property type="term" value="F:DNA-binding transcription factor activity"/>
    <property type="evidence" value="ECO:0007669"/>
    <property type="project" value="InterPro"/>
</dbReference>
<evidence type="ECO:0000256" key="2">
    <source>
        <dbReference type="ARBA" id="ARBA00023015"/>
    </source>
</evidence>
<keyword evidence="3" id="KW-0238">DNA-binding</keyword>
<dbReference type="Gene3D" id="1.10.10.10">
    <property type="entry name" value="Winged helix-like DNA-binding domain superfamily/Winged helix DNA-binding domain"/>
    <property type="match status" value="1"/>
</dbReference>
<keyword evidence="2" id="KW-0805">Transcription regulation</keyword>
<gene>
    <name evidence="6" type="ORF">SAMN04488544_1355</name>
</gene>
<dbReference type="RefSeq" id="WP_091073783.1">
    <property type="nucleotide sequence ID" value="NZ_LT629799.1"/>
</dbReference>
<reference evidence="7" key="1">
    <citation type="submission" date="2016-10" db="EMBL/GenBank/DDBJ databases">
        <authorList>
            <person name="Varghese N."/>
            <person name="Submissions S."/>
        </authorList>
    </citation>
    <scope>NUCLEOTIDE SEQUENCE [LARGE SCALE GENOMIC DNA]</scope>
    <source>
        <strain evidence="7">DSM 21743</strain>
    </source>
</reference>
<dbReference type="Gene3D" id="3.40.190.10">
    <property type="entry name" value="Periplasmic binding protein-like II"/>
    <property type="match status" value="2"/>
</dbReference>
<dbReference type="STRING" id="546874.SAMN04488544_1355"/>
<evidence type="ECO:0000313" key="7">
    <source>
        <dbReference type="Proteomes" id="UP000198825"/>
    </source>
</evidence>
<dbReference type="InterPro" id="IPR005119">
    <property type="entry name" value="LysR_subst-bd"/>
</dbReference>
<dbReference type="PANTHER" id="PTHR30126:SF39">
    <property type="entry name" value="HTH-TYPE TRANSCRIPTIONAL REGULATOR CYSL"/>
    <property type="match status" value="1"/>
</dbReference>
<proteinExistence type="inferred from homology"/>
<evidence type="ECO:0000313" key="6">
    <source>
        <dbReference type="EMBL" id="SDU87909.1"/>
    </source>
</evidence>
<evidence type="ECO:0000256" key="4">
    <source>
        <dbReference type="ARBA" id="ARBA00023163"/>
    </source>
</evidence>
<keyword evidence="7" id="KW-1185">Reference proteome</keyword>
<dbReference type="Pfam" id="PF03466">
    <property type="entry name" value="LysR_substrate"/>
    <property type="match status" value="1"/>
</dbReference>
<sequence>MAPSGHLPDLESLALLVEVSHCGSIGAAARAVGVSQQAASERLAGVERQVGVALLQRGACGTRLTAAGTVVVEWASRLLQVAEEVDASLTALRAERDRELHLLASMTVAEHLLPRWLVAFRRSEEAARRTAPSVSLQATNSTGVLRGVAAGEADLGFVEGAERPAQLASAEVGQDELVLVVAPGDPLARRRTPLAPAQVAALALTSRERGSGTREVVEQALAAHGLTAAPAAVEVSTSAGVRETVRAGGAPAFLSRRAVEADLRTGALVQVRTSGLALTRTLRAVWVGSAQPPAGPVRDLLAVVARTP</sequence>
<protein>
    <submittedName>
        <fullName evidence="6">ModE molybdate transport repressor domain-containing protein</fullName>
    </submittedName>
</protein>
<feature type="domain" description="HTH lysR-type" evidence="5">
    <location>
        <begin position="8"/>
        <end position="65"/>
    </location>
</feature>
<dbReference type="GO" id="GO:0000976">
    <property type="term" value="F:transcription cis-regulatory region binding"/>
    <property type="evidence" value="ECO:0007669"/>
    <property type="project" value="TreeGrafter"/>
</dbReference>
<dbReference type="PANTHER" id="PTHR30126">
    <property type="entry name" value="HTH-TYPE TRANSCRIPTIONAL REGULATOR"/>
    <property type="match status" value="1"/>
</dbReference>
<dbReference type="PROSITE" id="PS50931">
    <property type="entry name" value="HTH_LYSR"/>
    <property type="match status" value="1"/>
</dbReference>
<dbReference type="OrthoDB" id="9808620at2"/>
<dbReference type="InterPro" id="IPR036388">
    <property type="entry name" value="WH-like_DNA-bd_sf"/>
</dbReference>
<dbReference type="AlphaFoldDB" id="A0A1H2M421"/>
<dbReference type="Proteomes" id="UP000198825">
    <property type="component" value="Chromosome I"/>
</dbReference>
<evidence type="ECO:0000256" key="3">
    <source>
        <dbReference type="ARBA" id="ARBA00023125"/>
    </source>
</evidence>
<dbReference type="EMBL" id="LT629799">
    <property type="protein sequence ID" value="SDU87909.1"/>
    <property type="molecule type" value="Genomic_DNA"/>
</dbReference>
<organism evidence="6 7">
    <name type="scientific">Microlunatus sagamiharensis</name>
    <dbReference type="NCBI Taxonomy" id="546874"/>
    <lineage>
        <taxon>Bacteria</taxon>
        <taxon>Bacillati</taxon>
        <taxon>Actinomycetota</taxon>
        <taxon>Actinomycetes</taxon>
        <taxon>Propionibacteriales</taxon>
        <taxon>Propionibacteriaceae</taxon>
        <taxon>Microlunatus</taxon>
    </lineage>
</organism>
<evidence type="ECO:0000259" key="5">
    <source>
        <dbReference type="PROSITE" id="PS50931"/>
    </source>
</evidence>
<dbReference type="SUPFAM" id="SSF46785">
    <property type="entry name" value="Winged helix' DNA-binding domain"/>
    <property type="match status" value="1"/>
</dbReference>
<dbReference type="SUPFAM" id="SSF53850">
    <property type="entry name" value="Periplasmic binding protein-like II"/>
    <property type="match status" value="1"/>
</dbReference>
<comment type="similarity">
    <text evidence="1">Belongs to the LysR transcriptional regulatory family.</text>
</comment>
<dbReference type="InterPro" id="IPR036390">
    <property type="entry name" value="WH_DNA-bd_sf"/>
</dbReference>